<feature type="binding site" description="axial binding residue" evidence="8">
    <location>
        <position position="1005"/>
    </location>
    <ligand>
        <name>heme</name>
        <dbReference type="ChEBI" id="CHEBI:30413"/>
    </ligand>
    <ligandPart>
        <name>Fe</name>
        <dbReference type="ChEBI" id="CHEBI:18248"/>
    </ligandPart>
</feature>
<evidence type="ECO:0000256" key="3">
    <source>
        <dbReference type="ARBA" id="ARBA00022617"/>
    </source>
</evidence>
<comment type="similarity">
    <text evidence="2">Belongs to the cytochrome P450 family.</text>
</comment>
<evidence type="ECO:0000256" key="2">
    <source>
        <dbReference type="ARBA" id="ARBA00010617"/>
    </source>
</evidence>
<dbReference type="PROSITE" id="PS00086">
    <property type="entry name" value="CYTOCHROME_P450"/>
    <property type="match status" value="2"/>
</dbReference>
<dbReference type="InterPro" id="IPR002401">
    <property type="entry name" value="Cyt_P450_E_grp-I"/>
</dbReference>
<dbReference type="AlphaFoldDB" id="A0A4D6KJ47"/>
<keyword evidence="3 8" id="KW-0349">Heme</keyword>
<dbReference type="GO" id="GO:0005506">
    <property type="term" value="F:iron ion binding"/>
    <property type="evidence" value="ECO:0007669"/>
    <property type="project" value="InterPro"/>
</dbReference>
<evidence type="ECO:0000256" key="1">
    <source>
        <dbReference type="ARBA" id="ARBA00001971"/>
    </source>
</evidence>
<dbReference type="GO" id="GO:0004497">
    <property type="term" value="F:monooxygenase activity"/>
    <property type="evidence" value="ECO:0007669"/>
    <property type="project" value="UniProtKB-KW"/>
</dbReference>
<dbReference type="GO" id="GO:0020037">
    <property type="term" value="F:heme binding"/>
    <property type="evidence" value="ECO:0007669"/>
    <property type="project" value="InterPro"/>
</dbReference>
<feature type="transmembrane region" description="Helical" evidence="9">
    <location>
        <begin position="541"/>
        <end position="559"/>
    </location>
</feature>
<keyword evidence="4 8" id="KW-0479">Metal-binding</keyword>
<evidence type="ECO:0000256" key="7">
    <source>
        <dbReference type="ARBA" id="ARBA00023033"/>
    </source>
</evidence>
<evidence type="ECO:0000256" key="5">
    <source>
        <dbReference type="ARBA" id="ARBA00023002"/>
    </source>
</evidence>
<protein>
    <submittedName>
        <fullName evidence="10">Cytochrome P450</fullName>
    </submittedName>
</protein>
<accession>A0A4D6KJ47</accession>
<evidence type="ECO:0000256" key="4">
    <source>
        <dbReference type="ARBA" id="ARBA00022723"/>
    </source>
</evidence>
<comment type="cofactor">
    <cofactor evidence="1 8">
        <name>heme</name>
        <dbReference type="ChEBI" id="CHEBI:30413"/>
    </cofactor>
</comment>
<dbReference type="SUPFAM" id="SSF48264">
    <property type="entry name" value="Cytochrome P450"/>
    <property type="match status" value="2"/>
</dbReference>
<keyword evidence="5" id="KW-0560">Oxidoreductase</keyword>
<keyword evidence="6 8" id="KW-0408">Iron</keyword>
<name>A0A4D6KJ47_VIGUN</name>
<dbReference type="GO" id="GO:0016705">
    <property type="term" value="F:oxidoreductase activity, acting on paired donors, with incorporation or reduction of molecular oxygen"/>
    <property type="evidence" value="ECO:0007669"/>
    <property type="project" value="InterPro"/>
</dbReference>
<dbReference type="Pfam" id="PF00067">
    <property type="entry name" value="p450"/>
    <property type="match status" value="2"/>
</dbReference>
<dbReference type="InterPro" id="IPR001128">
    <property type="entry name" value="Cyt_P450"/>
</dbReference>
<keyword evidence="7" id="KW-0503">Monooxygenase</keyword>
<keyword evidence="11" id="KW-1185">Reference proteome</keyword>
<feature type="transmembrane region" description="Helical" evidence="9">
    <location>
        <begin position="12"/>
        <end position="30"/>
    </location>
</feature>
<dbReference type="EMBL" id="CP039345">
    <property type="protein sequence ID" value="QCD76510.1"/>
    <property type="molecule type" value="Genomic_DNA"/>
</dbReference>
<dbReference type="Gene3D" id="1.10.630.10">
    <property type="entry name" value="Cytochrome P450"/>
    <property type="match status" value="2"/>
</dbReference>
<dbReference type="PRINTS" id="PR00385">
    <property type="entry name" value="P450"/>
</dbReference>
<dbReference type="InterPro" id="IPR036396">
    <property type="entry name" value="Cyt_P450_sf"/>
</dbReference>
<keyword evidence="9" id="KW-1133">Transmembrane helix</keyword>
<dbReference type="PANTHER" id="PTHR47955">
    <property type="entry name" value="CYTOCHROME P450 FAMILY 71 PROTEIN"/>
    <property type="match status" value="1"/>
</dbReference>
<dbReference type="Proteomes" id="UP000501690">
    <property type="component" value="Linkage Group LG1"/>
</dbReference>
<proteinExistence type="inferred from homology"/>
<keyword evidence="9" id="KW-0472">Membrane</keyword>
<evidence type="ECO:0000256" key="9">
    <source>
        <dbReference type="SAM" id="Phobius"/>
    </source>
</evidence>
<dbReference type="PRINTS" id="PR00463">
    <property type="entry name" value="EP450I"/>
</dbReference>
<sequence>MVMEVYYHHPFSIYFIISILFVLFVLYKLVQSWDSNNSSINLPPGPRTLPFIGNLYQLVGSLPHHSLKLLADKYGPLMHLKLGEVSNIVVTSPEIVLEVMKTHDVNFSYRPNLASSRIVSYNNINIAFSQYGEYWRQVRKICTVELLTTKRVQSFQSVREEEVAELVKKVAASEGCAINLTQSIFPMTYGIVARAAFGKKSKYQQVFISKIEEQLKLMGGFSLSDLYPSSKVLEMMANVKFEKIHNEIDRVLQDIIEEHRNRSKCEVVEDLVDVLLKYQQENDSESLLIDDNIKAIIQDIFVGGGETSSSVVEWGMSELIRNPRVMEKAQAEVRRVYGRKGYVDETKIQQLEYLKSIIKETLRLHPPVPLLIPRESRDKCEINGYEIPSKTRVIINAWAIGRNHEYWTDAESFKPERFLNNSIDFKGADFAFIPFGGGRRICPGITFAIPNIELPLAQLLYHFDWKLPNNMKNEELDMTESGGITLRRKNDLYLIPYCTIDNFLVHGSHNFYGIIKSHMFHNCNLKATNVVHILGMINNNLYALVYSFMLFFSRFLLDLPSYHMAMEVRDYYHFSVYFITSILFVLFILYKLLQSWGSNNSGTNLPPGPRTLPLIGNLHQLIGLLPHHSLKLLADKYGPLMHLKLGEVSNIIVTSPEIAQEVMKTHDVNFSYRPNLASSRIVSYNNSNIVFSQYGEYWRQVRKICTVELLTTKRVQSFQSIREEEVTELVEKIAASEGCAINLTQNIFPMTYGIVARAAFGKKNRYQQVFISKIEEQLKLMGGFSLADLYPSNKVFEMMENVKFEKIHKETDRVLQDIIEEHKNRSNGEVVEDLVDVLLKYQQENDFEILLTDDNIKAVIQDIFIGGGETSSSVVEWGMSELIRNPRVMEKAQTEVRKVYGRKGHVDETKIQQLVYLKSIIKETLRLHPPVPLLVPRESRDRCEINGYEIPSKTRVIINAWAIGRNPEYWTEAESFKPERFLNNSIDFKGADFAFVPFGGGRRICPGITFAIPNIELPLAQLLYHFDWKLPNNMKNEELDMIELGGITLRRKNDLYLVPVTRQT</sequence>
<evidence type="ECO:0000256" key="8">
    <source>
        <dbReference type="PIRSR" id="PIRSR602401-1"/>
    </source>
</evidence>
<feature type="transmembrane region" description="Helical" evidence="9">
    <location>
        <begin position="571"/>
        <end position="593"/>
    </location>
</feature>
<evidence type="ECO:0000313" key="11">
    <source>
        <dbReference type="Proteomes" id="UP000501690"/>
    </source>
</evidence>
<keyword evidence="9" id="KW-0812">Transmembrane</keyword>
<reference evidence="10 11" key="1">
    <citation type="submission" date="2019-04" db="EMBL/GenBank/DDBJ databases">
        <title>An improved genome assembly and genetic linkage map for asparagus bean, Vigna unguiculata ssp. sesquipedialis.</title>
        <authorList>
            <person name="Xia Q."/>
            <person name="Zhang R."/>
            <person name="Dong Y."/>
        </authorList>
    </citation>
    <scope>NUCLEOTIDE SEQUENCE [LARGE SCALE GENOMIC DNA]</scope>
    <source>
        <tissue evidence="10">Leaf</tissue>
    </source>
</reference>
<dbReference type="InterPro" id="IPR017972">
    <property type="entry name" value="Cyt_P450_CS"/>
</dbReference>
<dbReference type="FunFam" id="1.10.630.10:FF:000008">
    <property type="entry name" value="Cytochrome P450 71D8"/>
    <property type="match status" value="2"/>
</dbReference>
<evidence type="ECO:0000313" key="10">
    <source>
        <dbReference type="EMBL" id="QCD76510.1"/>
    </source>
</evidence>
<organism evidence="10 11">
    <name type="scientific">Vigna unguiculata</name>
    <name type="common">Cowpea</name>
    <dbReference type="NCBI Taxonomy" id="3917"/>
    <lineage>
        <taxon>Eukaryota</taxon>
        <taxon>Viridiplantae</taxon>
        <taxon>Streptophyta</taxon>
        <taxon>Embryophyta</taxon>
        <taxon>Tracheophyta</taxon>
        <taxon>Spermatophyta</taxon>
        <taxon>Magnoliopsida</taxon>
        <taxon>eudicotyledons</taxon>
        <taxon>Gunneridae</taxon>
        <taxon>Pentapetalae</taxon>
        <taxon>rosids</taxon>
        <taxon>fabids</taxon>
        <taxon>Fabales</taxon>
        <taxon>Fabaceae</taxon>
        <taxon>Papilionoideae</taxon>
        <taxon>50 kb inversion clade</taxon>
        <taxon>NPAAA clade</taxon>
        <taxon>indigoferoid/millettioid clade</taxon>
        <taxon>Phaseoleae</taxon>
        <taxon>Vigna</taxon>
    </lineage>
</organism>
<dbReference type="PANTHER" id="PTHR47955:SF8">
    <property type="entry name" value="CYTOCHROME P450 71D11-LIKE"/>
    <property type="match status" value="1"/>
</dbReference>
<gene>
    <name evidence="10" type="ORF">DEO72_LG1g129</name>
</gene>
<evidence type="ECO:0000256" key="6">
    <source>
        <dbReference type="ARBA" id="ARBA00023004"/>
    </source>
</evidence>
<dbReference type="CDD" id="cd11072">
    <property type="entry name" value="CYP71-like"/>
    <property type="match status" value="2"/>
</dbReference>